<dbReference type="Gene3D" id="2.10.70.10">
    <property type="entry name" value="Complement Module, domain 1"/>
    <property type="match status" value="1"/>
</dbReference>
<feature type="domain" description="VWFC" evidence="1">
    <location>
        <begin position="69"/>
        <end position="106"/>
    </location>
</feature>
<reference evidence="2" key="2">
    <citation type="submission" date="2020-11" db="EMBL/GenBank/DDBJ databases">
        <authorList>
            <person name="McCartney M.A."/>
            <person name="Auch B."/>
            <person name="Kono T."/>
            <person name="Mallez S."/>
            <person name="Becker A."/>
            <person name="Gohl D.M."/>
            <person name="Silverstein K.A.T."/>
            <person name="Koren S."/>
            <person name="Bechman K.B."/>
            <person name="Herman A."/>
            <person name="Abrahante J.E."/>
            <person name="Garbe J."/>
        </authorList>
    </citation>
    <scope>NUCLEOTIDE SEQUENCE</scope>
    <source>
        <strain evidence="2">Duluth1</strain>
        <tissue evidence="2">Whole animal</tissue>
    </source>
</reference>
<sequence>MFIQWWISIYYIQDGSAVCLMCTFVMVCSARILRPECGLLDCMERDCMDTYRLPDRYCPICRPNTPKTCKVDGVTYKEGERLPSHRCRICRCENGSVVCLDLPCMPSPDELPLP</sequence>
<evidence type="ECO:0000313" key="2">
    <source>
        <dbReference type="EMBL" id="KAH3826322.1"/>
    </source>
</evidence>
<organism evidence="2 3">
    <name type="scientific">Dreissena polymorpha</name>
    <name type="common">Zebra mussel</name>
    <name type="synonym">Mytilus polymorpha</name>
    <dbReference type="NCBI Taxonomy" id="45954"/>
    <lineage>
        <taxon>Eukaryota</taxon>
        <taxon>Metazoa</taxon>
        <taxon>Spiralia</taxon>
        <taxon>Lophotrochozoa</taxon>
        <taxon>Mollusca</taxon>
        <taxon>Bivalvia</taxon>
        <taxon>Autobranchia</taxon>
        <taxon>Heteroconchia</taxon>
        <taxon>Euheterodonta</taxon>
        <taxon>Imparidentia</taxon>
        <taxon>Neoheterodontei</taxon>
        <taxon>Myida</taxon>
        <taxon>Dreissenoidea</taxon>
        <taxon>Dreissenidae</taxon>
        <taxon>Dreissena</taxon>
    </lineage>
</organism>
<evidence type="ECO:0000313" key="3">
    <source>
        <dbReference type="Proteomes" id="UP000828390"/>
    </source>
</evidence>
<dbReference type="AlphaFoldDB" id="A0A9D4H6Q2"/>
<dbReference type="Pfam" id="PF00093">
    <property type="entry name" value="VWC"/>
    <property type="match status" value="1"/>
</dbReference>
<dbReference type="InterPro" id="IPR001007">
    <property type="entry name" value="VWF_dom"/>
</dbReference>
<gene>
    <name evidence="2" type="ORF">DPMN_128222</name>
</gene>
<dbReference type="Proteomes" id="UP000828390">
    <property type="component" value="Unassembled WGS sequence"/>
</dbReference>
<name>A0A9D4H6Q2_DREPO</name>
<evidence type="ECO:0000259" key="1">
    <source>
        <dbReference type="Pfam" id="PF00093"/>
    </source>
</evidence>
<protein>
    <recommendedName>
        <fullName evidence="1">VWFC domain-containing protein</fullName>
    </recommendedName>
</protein>
<dbReference type="SUPFAM" id="SSF57603">
    <property type="entry name" value="FnI-like domain"/>
    <property type="match status" value="1"/>
</dbReference>
<comment type="caution">
    <text evidence="2">The sequence shown here is derived from an EMBL/GenBank/DDBJ whole genome shotgun (WGS) entry which is preliminary data.</text>
</comment>
<accession>A0A9D4H6Q2</accession>
<dbReference type="EMBL" id="JAIWYP010000005">
    <property type="protein sequence ID" value="KAH3826322.1"/>
    <property type="molecule type" value="Genomic_DNA"/>
</dbReference>
<proteinExistence type="predicted"/>
<reference evidence="2" key="1">
    <citation type="journal article" date="2019" name="bioRxiv">
        <title>The Genome of the Zebra Mussel, Dreissena polymorpha: A Resource for Invasive Species Research.</title>
        <authorList>
            <person name="McCartney M.A."/>
            <person name="Auch B."/>
            <person name="Kono T."/>
            <person name="Mallez S."/>
            <person name="Zhang Y."/>
            <person name="Obille A."/>
            <person name="Becker A."/>
            <person name="Abrahante J.E."/>
            <person name="Garbe J."/>
            <person name="Badalamenti J.P."/>
            <person name="Herman A."/>
            <person name="Mangelson H."/>
            <person name="Liachko I."/>
            <person name="Sullivan S."/>
            <person name="Sone E.D."/>
            <person name="Koren S."/>
            <person name="Silverstein K.A.T."/>
            <person name="Beckman K.B."/>
            <person name="Gohl D.M."/>
        </authorList>
    </citation>
    <scope>NUCLEOTIDE SEQUENCE</scope>
    <source>
        <strain evidence="2">Duluth1</strain>
        <tissue evidence="2">Whole animal</tissue>
    </source>
</reference>
<keyword evidence="3" id="KW-1185">Reference proteome</keyword>